<evidence type="ECO:0000256" key="1">
    <source>
        <dbReference type="SAM" id="Phobius"/>
    </source>
</evidence>
<dbReference type="OrthoDB" id="5801087at2759"/>
<keyword evidence="2" id="KW-1185">Reference proteome</keyword>
<feature type="transmembrane region" description="Helical" evidence="1">
    <location>
        <begin position="6"/>
        <end position="27"/>
    </location>
</feature>
<dbReference type="WBParaSite" id="HCON_00125670-00001">
    <property type="protein sequence ID" value="HCON_00125670-00001"/>
    <property type="gene ID" value="HCON_00125670"/>
</dbReference>
<keyword evidence="1" id="KW-1133">Transmembrane helix</keyword>
<feature type="transmembrane region" description="Helical" evidence="1">
    <location>
        <begin position="39"/>
        <end position="61"/>
    </location>
</feature>
<protein>
    <submittedName>
        <fullName evidence="3">G protein-coupled receptor</fullName>
    </submittedName>
</protein>
<keyword evidence="1" id="KW-0472">Membrane</keyword>
<sequence length="176" mass="19701">VELVSWYFTSVLVFLIGLNRLAILTRGSIHSLFAERKNVLWFSLMLFVLSALVGIISSGLMESLRELSGTETASHFLLAITEICTRVDYFFAALPVCSCLFYIAAFKKVRSMRRPSMAIITMDKAESSILKQGFLICIFYTIPELMLLISQFGLQIGIAKIISVKLLQTIFSPATE</sequence>
<evidence type="ECO:0000313" key="3">
    <source>
        <dbReference type="WBParaSite" id="HCON_00125670-00001"/>
    </source>
</evidence>
<name>A0A7I4YPZ1_HAECO</name>
<keyword evidence="1" id="KW-0812">Transmembrane</keyword>
<proteinExistence type="predicted"/>
<reference evidence="3" key="1">
    <citation type="submission" date="2020-12" db="UniProtKB">
        <authorList>
            <consortium name="WormBaseParasite"/>
        </authorList>
    </citation>
    <scope>IDENTIFICATION</scope>
    <source>
        <strain evidence="3">MHco3</strain>
    </source>
</reference>
<dbReference type="Proteomes" id="UP000025227">
    <property type="component" value="Unplaced"/>
</dbReference>
<evidence type="ECO:0000313" key="2">
    <source>
        <dbReference type="Proteomes" id="UP000025227"/>
    </source>
</evidence>
<accession>A0A7I4YPZ1</accession>
<feature type="transmembrane region" description="Helical" evidence="1">
    <location>
        <begin position="89"/>
        <end position="106"/>
    </location>
</feature>
<organism evidence="2 3">
    <name type="scientific">Haemonchus contortus</name>
    <name type="common">Barber pole worm</name>
    <dbReference type="NCBI Taxonomy" id="6289"/>
    <lineage>
        <taxon>Eukaryota</taxon>
        <taxon>Metazoa</taxon>
        <taxon>Ecdysozoa</taxon>
        <taxon>Nematoda</taxon>
        <taxon>Chromadorea</taxon>
        <taxon>Rhabditida</taxon>
        <taxon>Rhabditina</taxon>
        <taxon>Rhabditomorpha</taxon>
        <taxon>Strongyloidea</taxon>
        <taxon>Trichostrongylidae</taxon>
        <taxon>Haemonchus</taxon>
    </lineage>
</organism>
<dbReference type="AlphaFoldDB" id="A0A7I4YPZ1"/>